<evidence type="ECO:0000256" key="6">
    <source>
        <dbReference type="ARBA" id="ARBA00022833"/>
    </source>
</evidence>
<keyword evidence="6" id="KW-0862">Zinc</keyword>
<dbReference type="Gene3D" id="1.10.1380.10">
    <property type="entry name" value="Neutral endopeptidase , domain2"/>
    <property type="match status" value="3"/>
</dbReference>
<feature type="domain" description="Peptidase M13 C-terminal" evidence="9">
    <location>
        <begin position="1112"/>
        <end position="1311"/>
    </location>
</feature>
<dbReference type="Pfam" id="PF05649">
    <property type="entry name" value="Peptidase_M13_N"/>
    <property type="match status" value="3"/>
</dbReference>
<reference evidence="12" key="1">
    <citation type="submission" date="2016-11" db="UniProtKB">
        <authorList>
            <consortium name="WormBaseParasite"/>
        </authorList>
    </citation>
    <scope>IDENTIFICATION</scope>
</reference>
<evidence type="ECO:0000256" key="8">
    <source>
        <dbReference type="SAM" id="SignalP"/>
    </source>
</evidence>
<dbReference type="GO" id="GO:0016485">
    <property type="term" value="P:protein processing"/>
    <property type="evidence" value="ECO:0007669"/>
    <property type="project" value="TreeGrafter"/>
</dbReference>
<evidence type="ECO:0000259" key="10">
    <source>
        <dbReference type="Pfam" id="PF05649"/>
    </source>
</evidence>
<dbReference type="Pfam" id="PF01431">
    <property type="entry name" value="Peptidase_M13"/>
    <property type="match status" value="3"/>
</dbReference>
<evidence type="ECO:0000256" key="4">
    <source>
        <dbReference type="ARBA" id="ARBA00022723"/>
    </source>
</evidence>
<feature type="domain" description="Peptidase M13 C-terminal" evidence="9">
    <location>
        <begin position="1793"/>
        <end position="1995"/>
    </location>
</feature>
<keyword evidence="3" id="KW-0645">Protease</keyword>
<comment type="cofactor">
    <cofactor evidence="1">
        <name>Zn(2+)</name>
        <dbReference type="ChEBI" id="CHEBI:29105"/>
    </cofactor>
</comment>
<dbReference type="GO" id="GO:0004222">
    <property type="term" value="F:metalloendopeptidase activity"/>
    <property type="evidence" value="ECO:0007669"/>
    <property type="project" value="InterPro"/>
</dbReference>
<sequence length="2004" mass="227378">MILLRAFFLVLLFSCPTSGSPINQDHFEIPDDFMSSLNDGVNQNPSVISPTDPRYAAFLDYAQRLNSTLNFNLNPCTDFYDYVCSPNEFAIQDLQDSATQALLNALKKPAEFDATRKLKKYFDACLREPEPKIVIEDQYQIVAKAAGVPFPALSGRPDAVDKPPKPTLTNLLLEGRIVKVGIDEFPKKVDGYLYTVSLSGPLLLEADSTYLVLNEWPTYRPTLKEELTSFLKKLAARLQLPVDDSVLSKDVDDVLDVEKYLAENAANDKFVRLQTPVQRALYALKDMIPVVNSASATTRTNAIFKQLDPTPNPERRCLENVASIPRVNFLTDRLYIDSRIPNKADREAKFSAVEKMIKRIIEGFRIEINKLNWPESFKKGVNTKLNNMQINVGYPRRVDSDDFLNNFYMAWNVTDGHEAESLSLFTQTQNILMLSRTERDRTDFTGSVNEVNAANNPYRNSINVYDAILYPPNFRSDYPAAVNHGAIGFALAHEIVHSFDNSGVEYDDQGYVNPWLDPESKALFDSMEQCVIDQYNTFKTSQGWPIDGKFTAGENIADNGGIRATFNAYKKHQSLFGEDPRLPIDRVSSFTNDQLFFIGMTKPCPAKESKFETYDDFVQSMNEAVNPSPPIIAPTDPRFPLFMGYAWGLNATLNFTLNPCTNFYEYVCSPGEDPRESLLRNSNDAIFKGLKKPAKFDAMKKLKQYFDDCVAGSSSKEMVEETYNITKETLGMDFPALSGDAAKIEKPSRAQISKIANFGGLISIHTDEFLRKNSFVKTLGISSESVLEEGYFYSYRYEWDEFRPTLKAQLSVFLKNLSKYLSLPMDASIIERDIEDILNVEKYVADYAGVDRILRKSTAPQNLKLTLTIGEASQRFPFLDFQSAVLDYLEEETDELKARFSSEKAEIIIGLPDRFANLSSYVLSNAITGRTLYNYMFLQRMYPLKDMLLQPNSILIKQKESRDSVAVNVSPPEHTCFSSLIQTPILYPLLDRLYIDERIPNKEERRTKFSYVTQMVKEIVEGFRLEISKMKWPETFKKHVDIKLNNMQINVGYPTKVDSDQFLNDYYSEWNLTDANPIQSLNIFDEIQSAKEMMTSERDRTDFSRRIASEFNAFNNAGRNSINILDGILYPYLYHVQYPAAVNYGTLGSVIAHEIVHSFDITGVEFDEQGYLNSWLDPESKRLFDSMAECVINQYNAMTTPQGWPIDGKLSAGENIADNGGIHGAFNAYKAHQAQVGEDPRLPIDRVSGLTNDQLFFIGFGKFFCNAGIQTKLELYSDVHAPNKNRVIGALQNSNEFKKAFNCKPTDFPAKKSEFETYDDFVQSMNEAVNPSPPIIAPTDPRFPLFMGYAWGLNATLNFTLNPCTDFYEYVCSPGENPGASLTRLSNDLIFQGLKKPAKFEAMKKLKQYIDDCVAGSSSKEIVEETYKSAKETLGMDFPALSGDAARIEKPSREQISKIANFGGLISIYTEEFPRKNNFAYTVGISSASVLEKGLLYSYRYEWNEIRPFLKVQLIDILKNLSKYLSMPMDAGIIEQDIEDILKVEKYLADYGSNDPILQKKTAVQDIKLTLTIGEASQRFPFLDFQSAILNYLNEEPDEVKARFSSEKAEIVITLPDRLANLSSYLLSNALTGRTLYNYMFLKRMYPLKETLLPSNSVLIKQKKLRDGVAINLSPAEEICFNRLISDESSILNHLLDRIYIDERIPNKEDRRTKFSYVTQMVKEIVEGFRINVGYPTKVDSDQFLNDFYSEWNLTDGNSIESLKVFQKIQRAKTLMKLERDRTEFAGRASEFNAYNRPDRNSINILDGILYPHIYHVQYPAAVNYGTLGSVIAHEIVHSFDIRGVEFDEQGYLNSWLDPESKRLFDSMAECVINQYNAMTTPQGWRIDGNFSAGENIADNGGIHGAFNAYKAHQAQVGEDPRLPIDRVSGLTNDQLFFIGFAKFSCKPGIQNKFELYSEYAPSKNRVIGVLQNSNEFKKAFNCKPTDLYAQKHCDVYTVSGNDC</sequence>
<evidence type="ECO:0000313" key="11">
    <source>
        <dbReference type="Proteomes" id="UP000095284"/>
    </source>
</evidence>
<dbReference type="Proteomes" id="UP000095284">
    <property type="component" value="Unplaced"/>
</dbReference>
<accession>A0A1I7S2U6</accession>
<dbReference type="InterPro" id="IPR018497">
    <property type="entry name" value="Peptidase_M13_C"/>
</dbReference>
<name>A0A1I7S2U6_BURXY</name>
<feature type="domain" description="Peptidase M13 N-terminal" evidence="10">
    <location>
        <begin position="1363"/>
        <end position="1730"/>
    </location>
</feature>
<dbReference type="WBParaSite" id="BXY_0732600.1">
    <property type="protein sequence ID" value="BXY_0732600.1"/>
    <property type="gene ID" value="BXY_0732600"/>
</dbReference>
<evidence type="ECO:0000259" key="9">
    <source>
        <dbReference type="Pfam" id="PF01431"/>
    </source>
</evidence>
<evidence type="ECO:0000256" key="7">
    <source>
        <dbReference type="ARBA" id="ARBA00023049"/>
    </source>
</evidence>
<feature type="domain" description="Peptidase M13 N-terminal" evidence="10">
    <location>
        <begin position="302"/>
        <end position="395"/>
    </location>
</feature>
<feature type="signal peptide" evidence="8">
    <location>
        <begin position="1"/>
        <end position="19"/>
    </location>
</feature>
<protein>
    <submittedName>
        <fullName evidence="12">Peptidase_M13 domain-containing protein</fullName>
    </submittedName>
</protein>
<dbReference type="GO" id="GO:0005886">
    <property type="term" value="C:plasma membrane"/>
    <property type="evidence" value="ECO:0007669"/>
    <property type="project" value="TreeGrafter"/>
</dbReference>
<dbReference type="Gene3D" id="3.40.390.10">
    <property type="entry name" value="Collagenase (Catalytic Domain)"/>
    <property type="match status" value="3"/>
</dbReference>
<evidence type="ECO:0000256" key="2">
    <source>
        <dbReference type="ARBA" id="ARBA00007357"/>
    </source>
</evidence>
<dbReference type="SUPFAM" id="SSF55486">
    <property type="entry name" value="Metalloproteases ('zincins'), catalytic domain"/>
    <property type="match status" value="3"/>
</dbReference>
<keyword evidence="8" id="KW-0732">Signal</keyword>
<dbReference type="PRINTS" id="PR00786">
    <property type="entry name" value="NEPRILYSIN"/>
</dbReference>
<dbReference type="GO" id="GO:0046872">
    <property type="term" value="F:metal ion binding"/>
    <property type="evidence" value="ECO:0007669"/>
    <property type="project" value="UniProtKB-KW"/>
</dbReference>
<evidence type="ECO:0000256" key="5">
    <source>
        <dbReference type="ARBA" id="ARBA00022801"/>
    </source>
</evidence>
<feature type="domain" description="Peptidase M13 C-terminal" evidence="9">
    <location>
        <begin position="452"/>
        <end position="610"/>
    </location>
</feature>
<keyword evidence="5" id="KW-0378">Hydrolase</keyword>
<feature type="domain" description="Peptidase M13 N-terminal" evidence="10">
    <location>
        <begin position="659"/>
        <end position="1054"/>
    </location>
</feature>
<dbReference type="InterPro" id="IPR042089">
    <property type="entry name" value="Peptidase_M13_dom_2"/>
</dbReference>
<keyword evidence="4" id="KW-0479">Metal-binding</keyword>
<comment type="similarity">
    <text evidence="2">Belongs to the peptidase M13 family.</text>
</comment>
<dbReference type="PANTHER" id="PTHR11733">
    <property type="entry name" value="ZINC METALLOPROTEASE FAMILY M13 NEPRILYSIN-RELATED"/>
    <property type="match status" value="1"/>
</dbReference>
<keyword evidence="7" id="KW-0482">Metalloprotease</keyword>
<feature type="chain" id="PRO_5009305369" evidence="8">
    <location>
        <begin position="20"/>
        <end position="2004"/>
    </location>
</feature>
<dbReference type="InterPro" id="IPR024079">
    <property type="entry name" value="MetalloPept_cat_dom_sf"/>
</dbReference>
<evidence type="ECO:0000313" key="12">
    <source>
        <dbReference type="WBParaSite" id="BXY_0732600.1"/>
    </source>
</evidence>
<evidence type="ECO:0000256" key="1">
    <source>
        <dbReference type="ARBA" id="ARBA00001947"/>
    </source>
</evidence>
<evidence type="ECO:0000256" key="3">
    <source>
        <dbReference type="ARBA" id="ARBA00022670"/>
    </source>
</evidence>
<dbReference type="eggNOG" id="KOG3624">
    <property type="taxonomic scope" value="Eukaryota"/>
</dbReference>
<organism evidence="11 12">
    <name type="scientific">Bursaphelenchus xylophilus</name>
    <name type="common">Pinewood nematode worm</name>
    <name type="synonym">Aphelenchoides xylophilus</name>
    <dbReference type="NCBI Taxonomy" id="6326"/>
    <lineage>
        <taxon>Eukaryota</taxon>
        <taxon>Metazoa</taxon>
        <taxon>Ecdysozoa</taxon>
        <taxon>Nematoda</taxon>
        <taxon>Chromadorea</taxon>
        <taxon>Rhabditida</taxon>
        <taxon>Tylenchina</taxon>
        <taxon>Tylenchomorpha</taxon>
        <taxon>Aphelenchoidea</taxon>
        <taxon>Aphelenchoididae</taxon>
        <taxon>Bursaphelenchus</taxon>
    </lineage>
</organism>
<dbReference type="InterPro" id="IPR000718">
    <property type="entry name" value="Peptidase_M13"/>
</dbReference>
<dbReference type="InterPro" id="IPR008753">
    <property type="entry name" value="Peptidase_M13_N"/>
</dbReference>
<dbReference type="CDD" id="cd08662">
    <property type="entry name" value="M13"/>
    <property type="match status" value="3"/>
</dbReference>
<dbReference type="PROSITE" id="PS51885">
    <property type="entry name" value="NEPRILYSIN"/>
    <property type="match status" value="2"/>
</dbReference>
<proteinExistence type="inferred from homology"/>
<dbReference type="PANTHER" id="PTHR11733:SF240">
    <property type="entry name" value="GH14155P-RELATED"/>
    <property type="match status" value="1"/>
</dbReference>